<proteinExistence type="inferred from homology"/>
<dbReference type="Proteomes" id="UP000282837">
    <property type="component" value="Unassembled WGS sequence"/>
</dbReference>
<keyword evidence="8" id="KW-1185">Reference proteome</keyword>
<reference evidence="7 8" key="1">
    <citation type="submission" date="2019-01" db="EMBL/GenBank/DDBJ databases">
        <authorList>
            <person name="Chen W.-M."/>
        </authorList>
    </citation>
    <scope>NUCLEOTIDE SEQUENCE [LARGE SCALE GENOMIC DNA]</scope>
    <source>
        <strain evidence="7 8">FSY-9</strain>
    </source>
</reference>
<dbReference type="OrthoDB" id="9790889at2"/>
<keyword evidence="3" id="KW-0479">Metal-binding</keyword>
<evidence type="ECO:0000256" key="1">
    <source>
        <dbReference type="ARBA" id="ARBA00001947"/>
    </source>
</evidence>
<evidence type="ECO:0000259" key="6">
    <source>
        <dbReference type="Pfam" id="PF02900"/>
    </source>
</evidence>
<keyword evidence="4" id="KW-0862">Zinc</keyword>
<comment type="cofactor">
    <cofactor evidence="1">
        <name>Zn(2+)</name>
        <dbReference type="ChEBI" id="CHEBI:29105"/>
    </cofactor>
</comment>
<comment type="similarity">
    <text evidence="2">Belongs to the DODA-type extradiol aromatic ring-opening dioxygenase family.</text>
</comment>
<dbReference type="InterPro" id="IPR004183">
    <property type="entry name" value="Xdiol_dOase_suB"/>
</dbReference>
<dbReference type="GO" id="GO:0008270">
    <property type="term" value="F:zinc ion binding"/>
    <property type="evidence" value="ECO:0007669"/>
    <property type="project" value="InterPro"/>
</dbReference>
<evidence type="ECO:0000313" key="8">
    <source>
        <dbReference type="Proteomes" id="UP000282837"/>
    </source>
</evidence>
<dbReference type="GO" id="GO:0008198">
    <property type="term" value="F:ferrous iron binding"/>
    <property type="evidence" value="ECO:0007669"/>
    <property type="project" value="InterPro"/>
</dbReference>
<dbReference type="InterPro" id="IPR014436">
    <property type="entry name" value="Extradiol_dOase_DODA"/>
</dbReference>
<dbReference type="PANTHER" id="PTHR30096">
    <property type="entry name" value="4,5-DOPA DIOXYGENASE EXTRADIOL-LIKE PROTEIN"/>
    <property type="match status" value="1"/>
</dbReference>
<gene>
    <name evidence="7" type="ORF">EOE18_15085</name>
</gene>
<keyword evidence="7" id="KW-0223">Dioxygenase</keyword>
<dbReference type="PANTHER" id="PTHR30096:SF0">
    <property type="entry name" value="4,5-DOPA DIOXYGENASE EXTRADIOL-LIKE PROTEIN"/>
    <property type="match status" value="1"/>
</dbReference>
<dbReference type="PIRSF" id="PIRSF006157">
    <property type="entry name" value="Doxgns_DODA"/>
    <property type="match status" value="1"/>
</dbReference>
<dbReference type="Pfam" id="PF02900">
    <property type="entry name" value="LigB"/>
    <property type="match status" value="1"/>
</dbReference>
<evidence type="ECO:0000256" key="4">
    <source>
        <dbReference type="ARBA" id="ARBA00022833"/>
    </source>
</evidence>
<dbReference type="GO" id="GO:0016702">
    <property type="term" value="F:oxidoreductase activity, acting on single donors with incorporation of molecular oxygen, incorporation of two atoms of oxygen"/>
    <property type="evidence" value="ECO:0007669"/>
    <property type="project" value="UniProtKB-ARBA"/>
</dbReference>
<dbReference type="CDD" id="cd07363">
    <property type="entry name" value="45_DOPA_Dioxygenase"/>
    <property type="match status" value="1"/>
</dbReference>
<evidence type="ECO:0000256" key="2">
    <source>
        <dbReference type="ARBA" id="ARBA00007581"/>
    </source>
</evidence>
<organism evidence="7 8">
    <name type="scientific">Novosphingobium umbonatum</name>
    <dbReference type="NCBI Taxonomy" id="1908524"/>
    <lineage>
        <taxon>Bacteria</taxon>
        <taxon>Pseudomonadati</taxon>
        <taxon>Pseudomonadota</taxon>
        <taxon>Alphaproteobacteria</taxon>
        <taxon>Sphingomonadales</taxon>
        <taxon>Sphingomonadaceae</taxon>
        <taxon>Novosphingobium</taxon>
    </lineage>
</organism>
<comment type="caution">
    <text evidence="7">The sequence shown here is derived from an EMBL/GenBank/DDBJ whole genome shotgun (WGS) entry which is preliminary data.</text>
</comment>
<evidence type="ECO:0000313" key="7">
    <source>
        <dbReference type="EMBL" id="RVU03642.1"/>
    </source>
</evidence>
<evidence type="ECO:0000256" key="3">
    <source>
        <dbReference type="ARBA" id="ARBA00022723"/>
    </source>
</evidence>
<dbReference type="SUPFAM" id="SSF53213">
    <property type="entry name" value="LigB-like"/>
    <property type="match status" value="1"/>
</dbReference>
<evidence type="ECO:0000256" key="5">
    <source>
        <dbReference type="ARBA" id="ARBA00023002"/>
    </source>
</evidence>
<dbReference type="AlphaFoldDB" id="A0A437N135"/>
<protein>
    <submittedName>
        <fullName evidence="7">Dioxygenase</fullName>
    </submittedName>
</protein>
<keyword evidence="5" id="KW-0560">Oxidoreductase</keyword>
<feature type="domain" description="Extradiol ring-cleavage dioxygenase class III enzyme subunit B" evidence="6">
    <location>
        <begin position="4"/>
        <end position="238"/>
    </location>
</feature>
<sequence length="257" mass="28363">MQPTLFISHGSPMLALEDSPARRFLQGLGEQLERPKAVVAVSAHWETDVPMVNSVERNDTIHDFYGFPQALFQVQYQAPGSAETANRLGDLLAEAGLRSGIDARRGLDHGAWVPLSLMWPEADIPVVQLSIQSRLGPGHHWQLGRALAALRAENVLVMASGSFTHNLRALQRLAPGAEPEWVTRFSEWMHEAIMANRTCDLVSYRRLAPFAVENHPTDEHLLPLFVAMGAAGDGAQAQRLHTSVELGSLRMDSYLFS</sequence>
<dbReference type="EMBL" id="SACO01000013">
    <property type="protein sequence ID" value="RVU03642.1"/>
    <property type="molecule type" value="Genomic_DNA"/>
</dbReference>
<accession>A0A437N135</accession>
<dbReference type="Gene3D" id="3.40.830.10">
    <property type="entry name" value="LigB-like"/>
    <property type="match status" value="1"/>
</dbReference>
<name>A0A437N135_9SPHN</name>
<dbReference type="RefSeq" id="WP_127711017.1">
    <property type="nucleotide sequence ID" value="NZ_SACO01000013.1"/>
</dbReference>